<dbReference type="EMBL" id="BMEY01000027">
    <property type="protein sequence ID" value="GGA90798.1"/>
    <property type="molecule type" value="Genomic_DNA"/>
</dbReference>
<keyword evidence="2" id="KW-1185">Reference proteome</keyword>
<reference evidence="1" key="1">
    <citation type="journal article" date="2014" name="Int. J. Syst. Evol. Microbiol.">
        <title>Complete genome sequence of Corynebacterium casei LMG S-19264T (=DSM 44701T), isolated from a smear-ripened cheese.</title>
        <authorList>
            <consortium name="US DOE Joint Genome Institute (JGI-PGF)"/>
            <person name="Walter F."/>
            <person name="Albersmeier A."/>
            <person name="Kalinowski J."/>
            <person name="Ruckert C."/>
        </authorList>
    </citation>
    <scope>NUCLEOTIDE SEQUENCE</scope>
    <source>
        <strain evidence="1">CGMCC 1.12408</strain>
    </source>
</reference>
<proteinExistence type="predicted"/>
<dbReference type="SUPFAM" id="SSF81301">
    <property type="entry name" value="Nucleotidyltransferase"/>
    <property type="match status" value="1"/>
</dbReference>
<sequence length="264" mass="31114">MPQSRQKLLDAIQRDLLGDDKVLAFFYGGSIGNENTDVFSDIDLRIVVKQEYIKDFITNKNKRAKSWGDVLYFEDLYPSSIYTVAHYSCFVKVDIFYYTLENIKPSTWLQNIKIVKDTNGRLADTLAQSMALTYKPTVEEFEIWRTKFFAYLHEAYRRAMRGEYYYALNCIDKLRLSMCTAWYMISGKQPNTFGDWAKYEGSRSELENWQLSLLDSWECNRDPVEMLKVMKSIVPEFKKAHHILCEKLEVHEDSEWINTIVNMV</sequence>
<dbReference type="InterPro" id="IPR043519">
    <property type="entry name" value="NT_sf"/>
</dbReference>
<dbReference type="Gene3D" id="3.30.460.10">
    <property type="entry name" value="Beta Polymerase, domain 2"/>
    <property type="match status" value="1"/>
</dbReference>
<comment type="caution">
    <text evidence="1">The sequence shown here is derived from an EMBL/GenBank/DDBJ whole genome shotgun (WGS) entry which is preliminary data.</text>
</comment>
<dbReference type="AlphaFoldDB" id="A0A916SAI1"/>
<evidence type="ECO:0000313" key="2">
    <source>
        <dbReference type="Proteomes" id="UP000613512"/>
    </source>
</evidence>
<dbReference type="Proteomes" id="UP000613512">
    <property type="component" value="Unassembled WGS sequence"/>
</dbReference>
<name>A0A916SAI1_9BACI</name>
<evidence type="ECO:0008006" key="3">
    <source>
        <dbReference type="Google" id="ProtNLM"/>
    </source>
</evidence>
<organism evidence="1 2">
    <name type="scientific">Ornithinibacillus halotolerans</name>
    <dbReference type="NCBI Taxonomy" id="1274357"/>
    <lineage>
        <taxon>Bacteria</taxon>
        <taxon>Bacillati</taxon>
        <taxon>Bacillota</taxon>
        <taxon>Bacilli</taxon>
        <taxon>Bacillales</taxon>
        <taxon>Bacillaceae</taxon>
        <taxon>Ornithinibacillus</taxon>
    </lineage>
</organism>
<protein>
    <recommendedName>
        <fullName evidence="3">Streptomycin adenylyltransferase</fullName>
    </recommendedName>
</protein>
<reference evidence="1" key="2">
    <citation type="submission" date="2020-09" db="EMBL/GenBank/DDBJ databases">
        <authorList>
            <person name="Sun Q."/>
            <person name="Zhou Y."/>
        </authorList>
    </citation>
    <scope>NUCLEOTIDE SEQUENCE</scope>
    <source>
        <strain evidence="1">CGMCC 1.12408</strain>
    </source>
</reference>
<gene>
    <name evidence="1" type="ORF">GCM10008025_36640</name>
</gene>
<dbReference type="InterPro" id="IPR007530">
    <property type="entry name" value="Aminoglycoside_adenylylTfrase"/>
</dbReference>
<dbReference type="Pfam" id="PF04439">
    <property type="entry name" value="Adenyl_transf"/>
    <property type="match status" value="1"/>
</dbReference>
<accession>A0A916SAI1</accession>
<evidence type="ECO:0000313" key="1">
    <source>
        <dbReference type="EMBL" id="GGA90798.1"/>
    </source>
</evidence>